<organism evidence="2 3">
    <name type="scientific">Puccinia coronata f. sp. avenae</name>
    <dbReference type="NCBI Taxonomy" id="200324"/>
    <lineage>
        <taxon>Eukaryota</taxon>
        <taxon>Fungi</taxon>
        <taxon>Dikarya</taxon>
        <taxon>Basidiomycota</taxon>
        <taxon>Pucciniomycotina</taxon>
        <taxon>Pucciniomycetes</taxon>
        <taxon>Pucciniales</taxon>
        <taxon>Pucciniaceae</taxon>
        <taxon>Puccinia</taxon>
    </lineage>
</organism>
<name>A0A2N5T3M4_9BASI</name>
<proteinExistence type="predicted"/>
<gene>
    <name evidence="2" type="ORF">PCANC_12077</name>
</gene>
<dbReference type="AlphaFoldDB" id="A0A2N5T3M4"/>
<evidence type="ECO:0000313" key="3">
    <source>
        <dbReference type="Proteomes" id="UP000235388"/>
    </source>
</evidence>
<accession>A0A2N5T3M4</accession>
<dbReference type="EMBL" id="PGCJ01000803">
    <property type="protein sequence ID" value="PLW20093.1"/>
    <property type="molecule type" value="Genomic_DNA"/>
</dbReference>
<sequence length="155" mass="17271">MEVPVEEIKKLGQWESNCYELYIWQYSREEKAQTEVLIRNANEKKGGLEALTRGSRDWVSNRTPLFRRERVPGNLGGIDLALRLYPSPPARVCGDRQTRPSHPTSPGRGKTDRAGEKEPGRGRVSNPTQTPGSLGDWPAQSLGVPRPAGRRAKPS</sequence>
<feature type="region of interest" description="Disordered" evidence="1">
    <location>
        <begin position="85"/>
        <end position="155"/>
    </location>
</feature>
<evidence type="ECO:0000256" key="1">
    <source>
        <dbReference type="SAM" id="MobiDB-lite"/>
    </source>
</evidence>
<keyword evidence="3" id="KW-1185">Reference proteome</keyword>
<evidence type="ECO:0000313" key="2">
    <source>
        <dbReference type="EMBL" id="PLW20093.1"/>
    </source>
</evidence>
<feature type="compositionally biased region" description="Basic and acidic residues" evidence="1">
    <location>
        <begin position="109"/>
        <end position="121"/>
    </location>
</feature>
<dbReference type="Proteomes" id="UP000235388">
    <property type="component" value="Unassembled WGS sequence"/>
</dbReference>
<comment type="caution">
    <text evidence="2">The sequence shown here is derived from an EMBL/GenBank/DDBJ whole genome shotgun (WGS) entry which is preliminary data.</text>
</comment>
<protein>
    <submittedName>
        <fullName evidence="2">Uncharacterized protein</fullName>
    </submittedName>
</protein>
<reference evidence="2 3" key="1">
    <citation type="submission" date="2017-11" db="EMBL/GenBank/DDBJ databases">
        <title>De novo assembly and phasing of dikaryotic genomes from two isolates of Puccinia coronata f. sp. avenae, the causal agent of oat crown rust.</title>
        <authorList>
            <person name="Miller M.E."/>
            <person name="Zhang Y."/>
            <person name="Omidvar V."/>
            <person name="Sperschneider J."/>
            <person name="Schwessinger B."/>
            <person name="Raley C."/>
            <person name="Palmer J.M."/>
            <person name="Garnica D."/>
            <person name="Upadhyaya N."/>
            <person name="Rathjen J."/>
            <person name="Taylor J.M."/>
            <person name="Park R.F."/>
            <person name="Dodds P.N."/>
            <person name="Hirsch C.D."/>
            <person name="Kianian S.F."/>
            <person name="Figueroa M."/>
        </authorList>
    </citation>
    <scope>NUCLEOTIDE SEQUENCE [LARGE SCALE GENOMIC DNA]</scope>
    <source>
        <strain evidence="2">12NC29</strain>
    </source>
</reference>